<gene>
    <name evidence="1" type="ORF">IV454_17840</name>
</gene>
<dbReference type="EMBL" id="CP065053">
    <property type="protein sequence ID" value="QPI47473.1"/>
    <property type="molecule type" value="Genomic_DNA"/>
</dbReference>
<name>A0AA48W959_9BURK</name>
<evidence type="ECO:0000313" key="1">
    <source>
        <dbReference type="EMBL" id="QPI47473.1"/>
    </source>
</evidence>
<dbReference type="Proteomes" id="UP000662888">
    <property type="component" value="Chromosome"/>
</dbReference>
<keyword evidence="2" id="KW-1185">Reference proteome</keyword>
<organism evidence="1 2">
    <name type="scientific">Massilia antarctica</name>
    <dbReference type="NCBI Taxonomy" id="2765360"/>
    <lineage>
        <taxon>Bacteria</taxon>
        <taxon>Pseudomonadati</taxon>
        <taxon>Pseudomonadota</taxon>
        <taxon>Betaproteobacteria</taxon>
        <taxon>Burkholderiales</taxon>
        <taxon>Oxalobacteraceae</taxon>
        <taxon>Telluria group</taxon>
        <taxon>Massilia</taxon>
    </lineage>
</organism>
<protein>
    <submittedName>
        <fullName evidence="1">Uncharacterized protein</fullName>
    </submittedName>
</protein>
<evidence type="ECO:0000313" key="2">
    <source>
        <dbReference type="Proteomes" id="UP000662888"/>
    </source>
</evidence>
<reference evidence="1 2" key="1">
    <citation type="submission" date="2020-11" db="EMBL/GenBank/DDBJ databases">
        <authorList>
            <person name="Sun Q."/>
        </authorList>
    </citation>
    <scope>NUCLEOTIDE SEQUENCE [LARGE SCALE GENOMIC DNA]</scope>
    <source>
        <strain evidence="1 2">P8398</strain>
    </source>
</reference>
<sequence>MTNLIKCALCGGATSMVSEAGAIHLYKCHSCGNEFPVRVHFVDKPIPLGIKVFKAVVTATDSKAARKAQIQVRKVFGGMANFYPADLDRQILQGESVWDLGFYSADEVAKLEQSAANIGLEVQFVPS</sequence>
<dbReference type="RefSeq" id="WP_206087179.1">
    <property type="nucleotide sequence ID" value="NZ_CP065053.1"/>
</dbReference>
<proteinExistence type="predicted"/>
<accession>A0AA48W959</accession>